<keyword evidence="12" id="KW-1185">Reference proteome</keyword>
<evidence type="ECO:0000256" key="1">
    <source>
        <dbReference type="ARBA" id="ARBA00004571"/>
    </source>
</evidence>
<feature type="chain" id="PRO_5046559052" evidence="9">
    <location>
        <begin position="21"/>
        <end position="1015"/>
    </location>
</feature>
<comment type="similarity">
    <text evidence="8">Belongs to the TonB-dependent receptor family.</text>
</comment>
<feature type="domain" description="TonB-dependent receptor plug" evidence="10">
    <location>
        <begin position="115"/>
        <end position="237"/>
    </location>
</feature>
<dbReference type="RefSeq" id="WP_251807915.1">
    <property type="nucleotide sequence ID" value="NZ_CP166679.1"/>
</dbReference>
<proteinExistence type="inferred from homology"/>
<keyword evidence="6 8" id="KW-0472">Membrane</keyword>
<comment type="subcellular location">
    <subcellularLocation>
        <location evidence="1 8">Cell outer membrane</location>
        <topology evidence="1 8">Multi-pass membrane protein</topology>
    </subcellularLocation>
</comment>
<dbReference type="InterPro" id="IPR008969">
    <property type="entry name" value="CarboxyPept-like_regulatory"/>
</dbReference>
<sequence>MLKKLVLFFVLVFGTYPLLAQSKTVTGTVVDDSGAQLPGVNVVEKGTTNGTSTDFDGNYSIEISNSTGTLVYSSLGYSSTEVPINGQSTINVTLSEDAEQLGEVVVTALGITKEQRKVGYAVTTVDGDNFTKARETNVANSLAGRVAGVSIKGTSSGPGGTSKIFMRGLSSTSGGSPLFVIDGVPLDNTQRGSAGQWGGADGGDGIGNINPDDIDKMTVLKGQSASALYGSRASNGVILITTKKGKKGTDWEISYNTNYSVEQGVDYTDFQKQYGQGIGGIKPVTAPDARTTARSAWGAKLDGSQVVGFDGNQYSYDVAKNNYLDFYRTGSNFTNTVGVTKGLGNGSFRASGSYLDAKSIVPNSGLKRYNFSISADQNITDKLNVAASVSYIDEQTDNRPTLSDGPRNPNNFLFLAPNVDPTIYAPGYDPITGAETVFSDDIYVTNPYFIANQGVNDYGRKRTISILSTKYNFTEKIYAMVRMGNDVANDTFFDVEPWGLAYTADLKGNLSNKGQSERSEFNLEGLLGGSFVFNLDFELDAIIGANLRKNKYETVGVGGNRFVLPYLYSPFNVVDIRRSYDFDKREVQSAYYSLDLSYKRYLTLSTTGRYDTYSTLPAENREIFTPSVTGAFTFSDLVDSESITYGKLRASYAVTSGEPNDPYLTSVYYNSGNTFNGIPTGSSPTSLPNKLKPFTISEYEFGLDIKFFQNRLAFDISYFDKKTKNEIQNANYSISSGFSSGVIGNGSIQNKGLEVLVTGVPIQNDNFSWTSSINITTLKNEVLKTDLDDNPINLGQNRGTLGNAVTSFVVGEAGPQIRAYDYEYDANGGIVVDANGLPVRGEFKNFGSVLPNLYGGWNNDFNYKGFNLSFLIDYSFGNKVLSATEYYSTWRGLNKTTLLGREGGVTTNGITADAEVYYKALAQNVTGTSVVDGDFIKLRQLVLGYTLPSQLFQNTSVLKGVNISLVARNLAILMRDSKNIDPENNFGSNVNYTGIEGTSLPSTRSIGLNVNFKLQ</sequence>
<evidence type="ECO:0000256" key="5">
    <source>
        <dbReference type="ARBA" id="ARBA00022729"/>
    </source>
</evidence>
<dbReference type="PANTHER" id="PTHR30069:SF29">
    <property type="entry name" value="HEMOGLOBIN AND HEMOGLOBIN-HAPTOGLOBIN-BINDING PROTEIN 1-RELATED"/>
    <property type="match status" value="1"/>
</dbReference>
<dbReference type="Proteomes" id="UP001597532">
    <property type="component" value="Unassembled WGS sequence"/>
</dbReference>
<dbReference type="InterPro" id="IPR012910">
    <property type="entry name" value="Plug_dom"/>
</dbReference>
<comment type="caution">
    <text evidence="11">The sequence shown here is derived from an EMBL/GenBank/DDBJ whole genome shotgun (WGS) entry which is preliminary data.</text>
</comment>
<evidence type="ECO:0000256" key="3">
    <source>
        <dbReference type="ARBA" id="ARBA00022452"/>
    </source>
</evidence>
<keyword evidence="2 8" id="KW-0813">Transport</keyword>
<name>A0ABW5VHK1_9FLAO</name>
<dbReference type="SUPFAM" id="SSF49464">
    <property type="entry name" value="Carboxypeptidase regulatory domain-like"/>
    <property type="match status" value="1"/>
</dbReference>
<evidence type="ECO:0000256" key="4">
    <source>
        <dbReference type="ARBA" id="ARBA00022692"/>
    </source>
</evidence>
<dbReference type="NCBIfam" id="TIGR04057">
    <property type="entry name" value="SusC_RagA_signa"/>
    <property type="match status" value="1"/>
</dbReference>
<keyword evidence="5 9" id="KW-0732">Signal</keyword>
<dbReference type="Pfam" id="PF07715">
    <property type="entry name" value="Plug"/>
    <property type="match status" value="1"/>
</dbReference>
<dbReference type="NCBIfam" id="TIGR04056">
    <property type="entry name" value="OMP_RagA_SusC"/>
    <property type="match status" value="1"/>
</dbReference>
<keyword evidence="7 8" id="KW-0998">Cell outer membrane</keyword>
<dbReference type="EMBL" id="JBHUOK010000029">
    <property type="protein sequence ID" value="MFD2789656.1"/>
    <property type="molecule type" value="Genomic_DNA"/>
</dbReference>
<keyword evidence="4 8" id="KW-0812">Transmembrane</keyword>
<evidence type="ECO:0000259" key="10">
    <source>
        <dbReference type="Pfam" id="PF07715"/>
    </source>
</evidence>
<evidence type="ECO:0000256" key="9">
    <source>
        <dbReference type="SAM" id="SignalP"/>
    </source>
</evidence>
<evidence type="ECO:0000256" key="6">
    <source>
        <dbReference type="ARBA" id="ARBA00023136"/>
    </source>
</evidence>
<dbReference type="InterPro" id="IPR023996">
    <property type="entry name" value="TonB-dep_OMP_SusC/RagA"/>
</dbReference>
<evidence type="ECO:0000256" key="8">
    <source>
        <dbReference type="PROSITE-ProRule" id="PRU01360"/>
    </source>
</evidence>
<evidence type="ECO:0000256" key="2">
    <source>
        <dbReference type="ARBA" id="ARBA00022448"/>
    </source>
</evidence>
<gene>
    <name evidence="11" type="ORF">ACFS1K_07785</name>
</gene>
<dbReference type="SUPFAM" id="SSF56935">
    <property type="entry name" value="Porins"/>
    <property type="match status" value="1"/>
</dbReference>
<dbReference type="Pfam" id="PF13715">
    <property type="entry name" value="CarbopepD_reg_2"/>
    <property type="match status" value="1"/>
</dbReference>
<dbReference type="Gene3D" id="2.40.170.20">
    <property type="entry name" value="TonB-dependent receptor, beta-barrel domain"/>
    <property type="match status" value="1"/>
</dbReference>
<dbReference type="Gene3D" id="2.60.40.1120">
    <property type="entry name" value="Carboxypeptidase-like, regulatory domain"/>
    <property type="match status" value="1"/>
</dbReference>
<evidence type="ECO:0000313" key="12">
    <source>
        <dbReference type="Proteomes" id="UP001597532"/>
    </source>
</evidence>
<evidence type="ECO:0000256" key="7">
    <source>
        <dbReference type="ARBA" id="ARBA00023237"/>
    </source>
</evidence>
<accession>A0ABW5VHK1</accession>
<dbReference type="PROSITE" id="PS52016">
    <property type="entry name" value="TONB_DEPENDENT_REC_3"/>
    <property type="match status" value="1"/>
</dbReference>
<keyword evidence="3 8" id="KW-1134">Transmembrane beta strand</keyword>
<dbReference type="Gene3D" id="2.170.130.10">
    <property type="entry name" value="TonB-dependent receptor, plug domain"/>
    <property type="match status" value="1"/>
</dbReference>
<dbReference type="PANTHER" id="PTHR30069">
    <property type="entry name" value="TONB-DEPENDENT OUTER MEMBRANE RECEPTOR"/>
    <property type="match status" value="1"/>
</dbReference>
<protein>
    <submittedName>
        <fullName evidence="11">SusC/RagA family TonB-linked outer membrane protein</fullName>
    </submittedName>
</protein>
<dbReference type="InterPro" id="IPR036942">
    <property type="entry name" value="Beta-barrel_TonB_sf"/>
</dbReference>
<feature type="signal peptide" evidence="9">
    <location>
        <begin position="1"/>
        <end position="20"/>
    </location>
</feature>
<reference evidence="12" key="1">
    <citation type="journal article" date="2019" name="Int. J. Syst. Evol. Microbiol.">
        <title>The Global Catalogue of Microorganisms (GCM) 10K type strain sequencing project: providing services to taxonomists for standard genome sequencing and annotation.</title>
        <authorList>
            <consortium name="The Broad Institute Genomics Platform"/>
            <consortium name="The Broad Institute Genome Sequencing Center for Infectious Disease"/>
            <person name="Wu L."/>
            <person name="Ma J."/>
        </authorList>
    </citation>
    <scope>NUCLEOTIDE SEQUENCE [LARGE SCALE GENOMIC DNA]</scope>
    <source>
        <strain evidence="12">KCTC 52924</strain>
    </source>
</reference>
<dbReference type="InterPro" id="IPR039426">
    <property type="entry name" value="TonB-dep_rcpt-like"/>
</dbReference>
<organism evidence="11 12">
    <name type="scientific">Arenibacter antarcticus</name>
    <dbReference type="NCBI Taxonomy" id="2040469"/>
    <lineage>
        <taxon>Bacteria</taxon>
        <taxon>Pseudomonadati</taxon>
        <taxon>Bacteroidota</taxon>
        <taxon>Flavobacteriia</taxon>
        <taxon>Flavobacteriales</taxon>
        <taxon>Flavobacteriaceae</taxon>
        <taxon>Arenibacter</taxon>
    </lineage>
</organism>
<dbReference type="InterPro" id="IPR023997">
    <property type="entry name" value="TonB-dep_OMP_SusC/RagA_CS"/>
</dbReference>
<dbReference type="InterPro" id="IPR037066">
    <property type="entry name" value="Plug_dom_sf"/>
</dbReference>
<evidence type="ECO:0000313" key="11">
    <source>
        <dbReference type="EMBL" id="MFD2789656.1"/>
    </source>
</evidence>